<accession>X0Z6Q5</accession>
<name>X0Z6Q5_9ZZZZ</name>
<sequence>MQVNDIAVVRVVGRFQSQNIVNTLHYQLTSVASAPVSVLQNLSITWDADNGAAWLARMSDAYELIGVKAFVAKGDAVPPGITPVSISGDVVGDPQEAFVGRTLTIYTTNANYRVRGRVMLSGGVESMFNDADGSVTDTEITALQPLATSLFNDIEVGGDVWRLGTYNKVSDTFSDRLALRPRKTPSVVRSRRLRQFMIG</sequence>
<reference evidence="1" key="1">
    <citation type="journal article" date="2014" name="Front. Microbiol.">
        <title>High frequency of phylogenetically diverse reductive dehalogenase-homologous genes in deep subseafloor sedimentary metagenomes.</title>
        <authorList>
            <person name="Kawai M."/>
            <person name="Futagami T."/>
            <person name="Toyoda A."/>
            <person name="Takaki Y."/>
            <person name="Nishi S."/>
            <person name="Hori S."/>
            <person name="Arai W."/>
            <person name="Tsubouchi T."/>
            <person name="Morono Y."/>
            <person name="Uchiyama I."/>
            <person name="Ito T."/>
            <person name="Fujiyama A."/>
            <person name="Inagaki F."/>
            <person name="Takami H."/>
        </authorList>
    </citation>
    <scope>NUCLEOTIDE SEQUENCE</scope>
    <source>
        <strain evidence="1">Expedition CK06-06</strain>
    </source>
</reference>
<organism evidence="1">
    <name type="scientific">marine sediment metagenome</name>
    <dbReference type="NCBI Taxonomy" id="412755"/>
    <lineage>
        <taxon>unclassified sequences</taxon>
        <taxon>metagenomes</taxon>
        <taxon>ecological metagenomes</taxon>
    </lineage>
</organism>
<dbReference type="EMBL" id="BART01001233">
    <property type="protein sequence ID" value="GAG64985.1"/>
    <property type="molecule type" value="Genomic_DNA"/>
</dbReference>
<proteinExistence type="predicted"/>
<comment type="caution">
    <text evidence="1">The sequence shown here is derived from an EMBL/GenBank/DDBJ whole genome shotgun (WGS) entry which is preliminary data.</text>
</comment>
<gene>
    <name evidence="1" type="ORF">S01H4_04559</name>
</gene>
<protein>
    <submittedName>
        <fullName evidence="1">Uncharacterized protein</fullName>
    </submittedName>
</protein>
<dbReference type="AlphaFoldDB" id="X0Z6Q5"/>
<evidence type="ECO:0000313" key="1">
    <source>
        <dbReference type="EMBL" id="GAG64985.1"/>
    </source>
</evidence>